<organism evidence="2 3">
    <name type="scientific">Branchiostoma floridae</name>
    <name type="common">Florida lancelet</name>
    <name type="synonym">Amphioxus</name>
    <dbReference type="NCBI Taxonomy" id="7739"/>
    <lineage>
        <taxon>Eukaryota</taxon>
        <taxon>Metazoa</taxon>
        <taxon>Chordata</taxon>
        <taxon>Cephalochordata</taxon>
        <taxon>Leptocardii</taxon>
        <taxon>Amphioxiformes</taxon>
        <taxon>Branchiostomatidae</taxon>
        <taxon>Branchiostoma</taxon>
    </lineage>
</organism>
<dbReference type="CDD" id="cd01650">
    <property type="entry name" value="RT_nLTR_like"/>
    <property type="match status" value="1"/>
</dbReference>
<sequence>MAKLNLGLALATTDWSPVFEAVSVEQKAKAFYSQTMTLVDDHLPIKASLENPRQWWSFVNRELGRSQERAKSITIEGKAEHEVAEALNQHFSTAWCPGQDLYVFPLQRPDKSVELCTIGETKALLKGINPSKASGPDNLPTWMLKHYAEDFAPVITHLFNTSYEQGIIPSVWKAANVVPIPKFKGATKPSDMRPVSLLPVLAKLLERCVLKILLPSITPVITNQYAYLKGSSTVIAVIRMVHTWLTALDSRDNIAVQTLFADMSKAFDRVNHAILLQRVNDVLASPRMVAWLHNYLQCRFQRVSANSNLSSWRELTSGVPQGGVLSPYLFLLFMSSRATVYRDTLDVGYADDVGLSRPVTLAKLSTDKTMIEEASQLDDWADHNDMLLNGKKSQQLLICFSRNIPVPPPLSLGGELVPVTSVAKGLGFIFDNRLSWRDHVRAMVSKASSRLHYLRLLTKQGMSVHDLIQVYLSLIRPILEYGHVLLVGCSEEQAASMERVQRRALRIISCGGRRSVPELPSLKERREAAAVSLFKAMLHPEHPLHDLVPAQRLSATGRTLRNSQHISVPFARTKRLKQSFVHCAVRLYNNSA</sequence>
<reference evidence="2" key="1">
    <citation type="journal article" date="2020" name="Nat. Ecol. Evol.">
        <title>Deeply conserved synteny resolves early events in vertebrate evolution.</title>
        <authorList>
            <person name="Simakov O."/>
            <person name="Marletaz F."/>
            <person name="Yue J.X."/>
            <person name="O'Connell B."/>
            <person name="Jenkins J."/>
            <person name="Brandt A."/>
            <person name="Calef R."/>
            <person name="Tung C.H."/>
            <person name="Huang T.K."/>
            <person name="Schmutz J."/>
            <person name="Satoh N."/>
            <person name="Yu J.K."/>
            <person name="Putnam N.H."/>
            <person name="Green R.E."/>
            <person name="Rokhsar D.S."/>
        </authorList>
    </citation>
    <scope>NUCLEOTIDE SEQUENCE [LARGE SCALE GENOMIC DNA]</scope>
    <source>
        <strain evidence="2">S238N-H82</strain>
    </source>
</reference>
<dbReference type="GeneID" id="118432183"/>
<evidence type="ECO:0000313" key="2">
    <source>
        <dbReference type="Proteomes" id="UP000001554"/>
    </source>
</evidence>
<dbReference type="PROSITE" id="PS50878">
    <property type="entry name" value="RT_POL"/>
    <property type="match status" value="1"/>
</dbReference>
<dbReference type="InterPro" id="IPR043502">
    <property type="entry name" value="DNA/RNA_pol_sf"/>
</dbReference>
<evidence type="ECO:0000313" key="3">
    <source>
        <dbReference type="RefSeq" id="XP_035699606.1"/>
    </source>
</evidence>
<reference evidence="3" key="2">
    <citation type="submission" date="2025-08" db="UniProtKB">
        <authorList>
            <consortium name="RefSeq"/>
        </authorList>
    </citation>
    <scope>IDENTIFICATION</scope>
    <source>
        <strain evidence="3">S238N-H82</strain>
        <tissue evidence="3">Testes</tissue>
    </source>
</reference>
<dbReference type="OMA" id="ELCTIGE"/>
<name>A0A9J7NCL6_BRAFL</name>
<gene>
    <name evidence="3" type="primary">LOC118432183</name>
</gene>
<dbReference type="SUPFAM" id="SSF56672">
    <property type="entry name" value="DNA/RNA polymerases"/>
    <property type="match status" value="1"/>
</dbReference>
<protein>
    <submittedName>
        <fullName evidence="3">Uncharacterized protein LOC118432183</fullName>
    </submittedName>
</protein>
<evidence type="ECO:0000259" key="1">
    <source>
        <dbReference type="PROSITE" id="PS50878"/>
    </source>
</evidence>
<dbReference type="PANTHER" id="PTHR33332">
    <property type="entry name" value="REVERSE TRANSCRIPTASE DOMAIN-CONTAINING PROTEIN"/>
    <property type="match status" value="1"/>
</dbReference>
<dbReference type="Pfam" id="PF00078">
    <property type="entry name" value="RVT_1"/>
    <property type="match status" value="1"/>
</dbReference>
<dbReference type="RefSeq" id="XP_035699606.1">
    <property type="nucleotide sequence ID" value="XM_035843713.1"/>
</dbReference>
<dbReference type="AlphaFoldDB" id="A0A9J7NCL6"/>
<feature type="domain" description="Reverse transcriptase" evidence="1">
    <location>
        <begin position="161"/>
        <end position="417"/>
    </location>
</feature>
<dbReference type="OrthoDB" id="10037236at2759"/>
<proteinExistence type="predicted"/>
<dbReference type="InterPro" id="IPR000477">
    <property type="entry name" value="RT_dom"/>
</dbReference>
<keyword evidence="2" id="KW-1185">Reference proteome</keyword>
<accession>A0A9J7NCL6</accession>
<dbReference type="Proteomes" id="UP000001554">
    <property type="component" value="Chromosome 15"/>
</dbReference>
<dbReference type="KEGG" id="bfo:118432183"/>